<dbReference type="RefSeq" id="WP_143777209.1">
    <property type="nucleotide sequence ID" value="NZ_VKKU01000002.1"/>
</dbReference>
<evidence type="ECO:0000256" key="1">
    <source>
        <dbReference type="SAM" id="Phobius"/>
    </source>
</evidence>
<keyword evidence="1" id="KW-0812">Transmembrane</keyword>
<reference evidence="2 3" key="1">
    <citation type="submission" date="2019-07" db="EMBL/GenBank/DDBJ databases">
        <authorList>
            <person name="Park M."/>
        </authorList>
    </citation>
    <scope>NUCLEOTIDE SEQUENCE [LARGE SCALE GENOMIC DNA]</scope>
    <source>
        <strain evidence="2 3">KCTC32445</strain>
    </source>
</reference>
<dbReference type="OrthoDB" id="9867010at2"/>
<keyword evidence="1" id="KW-1133">Transmembrane helix</keyword>
<gene>
    <name evidence="2" type="ORF">FOM92_12665</name>
</gene>
<sequence length="179" mass="19565">MTVTDRSLFELHRPDPAEMAGQMLFGAPPNDAGNDHGRAKIGGNLLSISGSVLAAALGLWLIAYISGAFPYLGIYEYSRQGKVVTNTELGAGHMLLFKGQEAFIDYEIDSPSGDRGEVYLDIQPWPTTNWTPAMRTISGKNDGILTITVPETGIYRFHFANGPSAYREDMTYSVTWGAR</sequence>
<name>A0A553WBB7_9SPHN</name>
<dbReference type="EMBL" id="VKKU01000002">
    <property type="protein sequence ID" value="TSB01989.1"/>
    <property type="molecule type" value="Genomic_DNA"/>
</dbReference>
<evidence type="ECO:0000313" key="2">
    <source>
        <dbReference type="EMBL" id="TSB01989.1"/>
    </source>
</evidence>
<accession>A0A553WBB7</accession>
<keyword evidence="3" id="KW-1185">Reference proteome</keyword>
<dbReference type="Proteomes" id="UP000320160">
    <property type="component" value="Unassembled WGS sequence"/>
</dbReference>
<protein>
    <submittedName>
        <fullName evidence="2">Uncharacterized protein</fullName>
    </submittedName>
</protein>
<keyword evidence="1" id="KW-0472">Membrane</keyword>
<comment type="caution">
    <text evidence="2">The sequence shown here is derived from an EMBL/GenBank/DDBJ whole genome shotgun (WGS) entry which is preliminary data.</text>
</comment>
<feature type="transmembrane region" description="Helical" evidence="1">
    <location>
        <begin position="52"/>
        <end position="72"/>
    </location>
</feature>
<organism evidence="2 3">
    <name type="scientific">Sphingorhabdus contaminans</name>
    <dbReference type="NCBI Taxonomy" id="1343899"/>
    <lineage>
        <taxon>Bacteria</taxon>
        <taxon>Pseudomonadati</taxon>
        <taxon>Pseudomonadota</taxon>
        <taxon>Alphaproteobacteria</taxon>
        <taxon>Sphingomonadales</taxon>
        <taxon>Sphingomonadaceae</taxon>
        <taxon>Sphingorhabdus</taxon>
    </lineage>
</organism>
<evidence type="ECO:0000313" key="3">
    <source>
        <dbReference type="Proteomes" id="UP000320160"/>
    </source>
</evidence>
<dbReference type="AlphaFoldDB" id="A0A553WBB7"/>
<proteinExistence type="predicted"/>